<keyword evidence="2" id="KW-1185">Reference proteome</keyword>
<dbReference type="AlphaFoldDB" id="A0A9P0KS72"/>
<evidence type="ECO:0000313" key="2">
    <source>
        <dbReference type="Proteomes" id="UP001152888"/>
    </source>
</evidence>
<comment type="caution">
    <text evidence="1">The sequence shown here is derived from an EMBL/GenBank/DDBJ whole genome shotgun (WGS) entry which is preliminary data.</text>
</comment>
<dbReference type="EMBL" id="CAKOFQ010006914">
    <property type="protein sequence ID" value="CAH1981903.1"/>
    <property type="molecule type" value="Genomic_DNA"/>
</dbReference>
<organism evidence="1 2">
    <name type="scientific">Acanthoscelides obtectus</name>
    <name type="common">Bean weevil</name>
    <name type="synonym">Bruchus obtectus</name>
    <dbReference type="NCBI Taxonomy" id="200917"/>
    <lineage>
        <taxon>Eukaryota</taxon>
        <taxon>Metazoa</taxon>
        <taxon>Ecdysozoa</taxon>
        <taxon>Arthropoda</taxon>
        <taxon>Hexapoda</taxon>
        <taxon>Insecta</taxon>
        <taxon>Pterygota</taxon>
        <taxon>Neoptera</taxon>
        <taxon>Endopterygota</taxon>
        <taxon>Coleoptera</taxon>
        <taxon>Polyphaga</taxon>
        <taxon>Cucujiformia</taxon>
        <taxon>Chrysomeloidea</taxon>
        <taxon>Chrysomelidae</taxon>
        <taxon>Bruchinae</taxon>
        <taxon>Bruchini</taxon>
        <taxon>Acanthoscelides</taxon>
    </lineage>
</organism>
<evidence type="ECO:0000313" key="1">
    <source>
        <dbReference type="EMBL" id="CAH1981903.1"/>
    </source>
</evidence>
<protein>
    <submittedName>
        <fullName evidence="1">Uncharacterized protein</fullName>
    </submittedName>
</protein>
<sequence>MFKKRKISYLKHGVKTPSCVIKSRRCLGHFIKASPTCDKYTVRGINKFRITNQASGRSKRNGDRRD</sequence>
<gene>
    <name evidence="1" type="ORF">ACAOBT_LOCUS14736</name>
</gene>
<reference evidence="1" key="1">
    <citation type="submission" date="2022-03" db="EMBL/GenBank/DDBJ databases">
        <authorList>
            <person name="Sayadi A."/>
        </authorList>
    </citation>
    <scope>NUCLEOTIDE SEQUENCE</scope>
</reference>
<name>A0A9P0KS72_ACAOB</name>
<dbReference type="Proteomes" id="UP001152888">
    <property type="component" value="Unassembled WGS sequence"/>
</dbReference>
<proteinExistence type="predicted"/>
<accession>A0A9P0KS72</accession>